<evidence type="ECO:0000256" key="5">
    <source>
        <dbReference type="PROSITE-ProRule" id="PRU00335"/>
    </source>
</evidence>
<dbReference type="SUPFAM" id="SSF46689">
    <property type="entry name" value="Homeodomain-like"/>
    <property type="match status" value="1"/>
</dbReference>
<feature type="DNA-binding region" description="H-T-H motif" evidence="5">
    <location>
        <begin position="37"/>
        <end position="56"/>
    </location>
</feature>
<dbReference type="SUPFAM" id="SSF48498">
    <property type="entry name" value="Tetracyclin repressor-like, C-terminal domain"/>
    <property type="match status" value="1"/>
</dbReference>
<dbReference type="InterPro" id="IPR009057">
    <property type="entry name" value="Homeodomain-like_sf"/>
</dbReference>
<dbReference type="GO" id="GO:0006355">
    <property type="term" value="P:regulation of DNA-templated transcription"/>
    <property type="evidence" value="ECO:0007669"/>
    <property type="project" value="UniProtKB-ARBA"/>
</dbReference>
<evidence type="ECO:0000313" key="8">
    <source>
        <dbReference type="Proteomes" id="UP001183535"/>
    </source>
</evidence>
<dbReference type="GO" id="GO:0003677">
    <property type="term" value="F:DNA binding"/>
    <property type="evidence" value="ECO:0007669"/>
    <property type="project" value="UniProtKB-UniRule"/>
</dbReference>
<evidence type="ECO:0000313" key="7">
    <source>
        <dbReference type="EMBL" id="MDT0440472.1"/>
    </source>
</evidence>
<dbReference type="PROSITE" id="PS50977">
    <property type="entry name" value="HTH_TETR_2"/>
    <property type="match status" value="1"/>
</dbReference>
<dbReference type="InterPro" id="IPR001647">
    <property type="entry name" value="HTH_TetR"/>
</dbReference>
<evidence type="ECO:0000259" key="6">
    <source>
        <dbReference type="PROSITE" id="PS50977"/>
    </source>
</evidence>
<dbReference type="AlphaFoldDB" id="A0ABD5F230"/>
<dbReference type="Gene3D" id="1.10.10.60">
    <property type="entry name" value="Homeodomain-like"/>
    <property type="match status" value="1"/>
</dbReference>
<protein>
    <submittedName>
        <fullName evidence="7">TetR family transcriptional regulator</fullName>
    </submittedName>
</protein>
<keyword evidence="2" id="KW-0805">Transcription regulation</keyword>
<reference evidence="8" key="1">
    <citation type="submission" date="2023-07" db="EMBL/GenBank/DDBJ databases">
        <title>30 novel species of actinomycetes from the DSMZ collection.</title>
        <authorList>
            <person name="Nouioui I."/>
        </authorList>
    </citation>
    <scope>NUCLEOTIDE SEQUENCE [LARGE SCALE GENOMIC DNA]</scope>
    <source>
        <strain evidence="8">DSM 41981</strain>
    </source>
</reference>
<comment type="caution">
    <text evidence="7">The sequence shown here is derived from an EMBL/GenBank/DDBJ whole genome shotgun (WGS) entry which is preliminary data.</text>
</comment>
<dbReference type="Pfam" id="PF02909">
    <property type="entry name" value="TetR_C_1"/>
    <property type="match status" value="1"/>
</dbReference>
<keyword evidence="4" id="KW-0804">Transcription</keyword>
<name>A0ABD5F230_9ACTN</name>
<organism evidence="7 8">
    <name type="scientific">Streptomyces doudnae</name>
    <dbReference type="NCBI Taxonomy" id="3075536"/>
    <lineage>
        <taxon>Bacteria</taxon>
        <taxon>Bacillati</taxon>
        <taxon>Actinomycetota</taxon>
        <taxon>Actinomycetes</taxon>
        <taxon>Kitasatosporales</taxon>
        <taxon>Streptomycetaceae</taxon>
        <taxon>Streptomyces</taxon>
    </lineage>
</organism>
<dbReference type="PANTHER" id="PTHR30055:SF151">
    <property type="entry name" value="TRANSCRIPTIONAL REGULATORY PROTEIN"/>
    <property type="match status" value="1"/>
</dbReference>
<dbReference type="EMBL" id="JAVRES010000048">
    <property type="protein sequence ID" value="MDT0440472.1"/>
    <property type="molecule type" value="Genomic_DNA"/>
</dbReference>
<evidence type="ECO:0000256" key="1">
    <source>
        <dbReference type="ARBA" id="ARBA00022491"/>
    </source>
</evidence>
<proteinExistence type="predicted"/>
<keyword evidence="3 5" id="KW-0238">DNA-binding</keyword>
<feature type="domain" description="HTH tetR-type" evidence="6">
    <location>
        <begin position="14"/>
        <end position="74"/>
    </location>
</feature>
<accession>A0ABD5F230</accession>
<dbReference type="PANTHER" id="PTHR30055">
    <property type="entry name" value="HTH-TYPE TRANSCRIPTIONAL REGULATOR RUTR"/>
    <property type="match status" value="1"/>
</dbReference>
<dbReference type="Pfam" id="PF00440">
    <property type="entry name" value="TetR_N"/>
    <property type="match status" value="1"/>
</dbReference>
<dbReference type="InterPro" id="IPR036271">
    <property type="entry name" value="Tet_transcr_reg_TetR-rel_C_sf"/>
</dbReference>
<dbReference type="RefSeq" id="WP_093832570.1">
    <property type="nucleotide sequence ID" value="NZ_JAVRES010000048.1"/>
</dbReference>
<dbReference type="Proteomes" id="UP001183535">
    <property type="component" value="Unassembled WGS sequence"/>
</dbReference>
<dbReference type="InterPro" id="IPR004111">
    <property type="entry name" value="Repressor_TetR_C"/>
</dbReference>
<dbReference type="PRINTS" id="PR00400">
    <property type="entry name" value="TETREPRESSOR"/>
</dbReference>
<dbReference type="InterPro" id="IPR003012">
    <property type="entry name" value="Tet_transcr_reg_TetR"/>
</dbReference>
<keyword evidence="8" id="KW-1185">Reference proteome</keyword>
<sequence length="223" mass="23437">MASSARRPERRQEPLSRERIVTAAVELLDTAGESGLTFRALAERLATGPGAIYWHVTGKGELLAAATDAVLGTALAEDPGASPRDAVRTLALGVFDALDVHPWVGAHLVSTESHAPTLPLFERVGRQVRALGVPESAWFTAASTLLNYILGVAGQNAANTRRAAPGTDRAAHLGGVADAWSALDPAEYAFTRSVAGQVRDHDDRAEFAAGIDLILDGITALSR</sequence>
<evidence type="ECO:0000256" key="3">
    <source>
        <dbReference type="ARBA" id="ARBA00023125"/>
    </source>
</evidence>
<keyword evidence="1" id="KW-0678">Repressor</keyword>
<gene>
    <name evidence="7" type="ORF">RM877_38150</name>
</gene>
<dbReference type="Gene3D" id="1.10.357.10">
    <property type="entry name" value="Tetracycline Repressor, domain 2"/>
    <property type="match status" value="1"/>
</dbReference>
<dbReference type="InterPro" id="IPR050109">
    <property type="entry name" value="HTH-type_TetR-like_transc_reg"/>
</dbReference>
<evidence type="ECO:0000256" key="4">
    <source>
        <dbReference type="ARBA" id="ARBA00023163"/>
    </source>
</evidence>
<evidence type="ECO:0000256" key="2">
    <source>
        <dbReference type="ARBA" id="ARBA00023015"/>
    </source>
</evidence>